<protein>
    <submittedName>
        <fullName evidence="1">Uncharacterized protein</fullName>
    </submittedName>
</protein>
<dbReference type="EMBL" id="JH712608">
    <property type="protein sequence ID" value="EFO17520.1"/>
    <property type="molecule type" value="Genomic_DNA"/>
</dbReference>
<name>A0A1S0TNR6_LOALO</name>
<sequence length="137" mass="15748">MSNSSFFFDLSFRRYSNHKCVLDNEELCLKIAKRRAQHEKGNVSFFYLIYSINPDVDSFELVTDQTLILDQRRSDPDPNKGVQHAENTITQTAFILFLLSIITNNLTDTKIIAILVSVIFFVIIPNQTNLKVKIAYA</sequence>
<dbReference type="RefSeq" id="XP_003146551.1">
    <property type="nucleotide sequence ID" value="XM_003146503.1"/>
</dbReference>
<accession>A0A1S0TNR6</accession>
<gene>
    <name evidence="1" type="ORF">LOAG_10980</name>
</gene>
<dbReference type="CTD" id="9948427"/>
<dbReference type="KEGG" id="loa:LOAG_10980"/>
<dbReference type="InParanoid" id="A0A1S0TNR6"/>
<reference evidence="1" key="1">
    <citation type="submission" date="2012-04" db="EMBL/GenBank/DDBJ databases">
        <title>The Genome Sequence of Loa loa.</title>
        <authorList>
            <consortium name="The Broad Institute Genome Sequencing Platform"/>
            <consortium name="Broad Institute Genome Sequencing Center for Infectious Disease"/>
            <person name="Nutman T.B."/>
            <person name="Fink D.L."/>
            <person name="Russ C."/>
            <person name="Young S."/>
            <person name="Zeng Q."/>
            <person name="Gargeya S."/>
            <person name="Alvarado L."/>
            <person name="Berlin A."/>
            <person name="Chapman S.B."/>
            <person name="Chen Z."/>
            <person name="Freedman E."/>
            <person name="Gellesch M."/>
            <person name="Goldberg J."/>
            <person name="Griggs A."/>
            <person name="Gujja S."/>
            <person name="Heilman E.R."/>
            <person name="Heiman D."/>
            <person name="Howarth C."/>
            <person name="Mehta T."/>
            <person name="Neiman D."/>
            <person name="Pearson M."/>
            <person name="Roberts A."/>
            <person name="Saif S."/>
            <person name="Shea T."/>
            <person name="Shenoy N."/>
            <person name="Sisk P."/>
            <person name="Stolte C."/>
            <person name="Sykes S."/>
            <person name="White J."/>
            <person name="Yandava C."/>
            <person name="Haas B."/>
            <person name="Henn M.R."/>
            <person name="Nusbaum C."/>
            <person name="Birren B."/>
        </authorList>
    </citation>
    <scope>NUCLEOTIDE SEQUENCE [LARGE SCALE GENOMIC DNA]</scope>
</reference>
<dbReference type="GeneID" id="9948427"/>
<organism evidence="1">
    <name type="scientific">Loa loa</name>
    <name type="common">Eye worm</name>
    <name type="synonym">Filaria loa</name>
    <dbReference type="NCBI Taxonomy" id="7209"/>
    <lineage>
        <taxon>Eukaryota</taxon>
        <taxon>Metazoa</taxon>
        <taxon>Ecdysozoa</taxon>
        <taxon>Nematoda</taxon>
        <taxon>Chromadorea</taxon>
        <taxon>Rhabditida</taxon>
        <taxon>Spirurina</taxon>
        <taxon>Spiruromorpha</taxon>
        <taxon>Filarioidea</taxon>
        <taxon>Onchocercidae</taxon>
        <taxon>Loa</taxon>
    </lineage>
</organism>
<proteinExistence type="predicted"/>
<evidence type="ECO:0000313" key="1">
    <source>
        <dbReference type="EMBL" id="EFO17520.1"/>
    </source>
</evidence>
<dbReference type="AlphaFoldDB" id="A0A1S0TNR6"/>